<dbReference type="SUPFAM" id="SSF56112">
    <property type="entry name" value="Protein kinase-like (PK-like)"/>
    <property type="match status" value="1"/>
</dbReference>
<feature type="domain" description="Protein kinase" evidence="3">
    <location>
        <begin position="206"/>
        <end position="629"/>
    </location>
</feature>
<feature type="transmembrane region" description="Helical" evidence="2">
    <location>
        <begin position="623"/>
        <end position="649"/>
    </location>
</feature>
<evidence type="ECO:0000313" key="4">
    <source>
        <dbReference type="EMBL" id="MBB5433928.1"/>
    </source>
</evidence>
<feature type="transmembrane region" description="Helical" evidence="2">
    <location>
        <begin position="6"/>
        <end position="24"/>
    </location>
</feature>
<dbReference type="PANTHER" id="PTHR10566">
    <property type="entry name" value="CHAPERONE-ACTIVITY OF BC1 COMPLEX CABC1 -RELATED"/>
    <property type="match status" value="1"/>
</dbReference>
<proteinExistence type="inferred from homology"/>
<dbReference type="EMBL" id="JACHDB010000001">
    <property type="protein sequence ID" value="MBB5433928.1"/>
    <property type="molecule type" value="Genomic_DNA"/>
</dbReference>
<evidence type="ECO:0000256" key="1">
    <source>
        <dbReference type="ARBA" id="ARBA00009670"/>
    </source>
</evidence>
<feature type="transmembrane region" description="Helical" evidence="2">
    <location>
        <begin position="33"/>
        <end position="52"/>
    </location>
</feature>
<feature type="transmembrane region" description="Helical" evidence="2">
    <location>
        <begin position="590"/>
        <end position="611"/>
    </location>
</feature>
<feature type="transmembrane region" description="Helical" evidence="2">
    <location>
        <begin position="72"/>
        <end position="97"/>
    </location>
</feature>
<evidence type="ECO:0000256" key="2">
    <source>
        <dbReference type="SAM" id="Phobius"/>
    </source>
</evidence>
<evidence type="ECO:0000259" key="3">
    <source>
        <dbReference type="PROSITE" id="PS50011"/>
    </source>
</evidence>
<accession>A0A7W8VFA9</accession>
<dbReference type="PANTHER" id="PTHR10566:SF113">
    <property type="entry name" value="PROTEIN ACTIVITY OF BC1 COMPLEX KINASE 7, CHLOROPLASTIC"/>
    <property type="match status" value="1"/>
</dbReference>
<dbReference type="GO" id="GO:0004672">
    <property type="term" value="F:protein kinase activity"/>
    <property type="evidence" value="ECO:0007669"/>
    <property type="project" value="InterPro"/>
</dbReference>
<dbReference type="RefSeq" id="WP_184394105.1">
    <property type="nucleotide sequence ID" value="NZ_BAAAJD010000136.1"/>
</dbReference>
<protein>
    <submittedName>
        <fullName evidence="4">Ubiquinone biosynthesis protein</fullName>
    </submittedName>
</protein>
<sequence length="657" mass="70521">MAGIAVLLYLVLILMSGGLARRVLGVPIGWPRVIVVGFVVLASAYGVVYGVLTSSGLRLDPDSAQEDPLPYVVLPILAMAWTFLGGLVLLVLLEIFLPTGTLPPVRALFTGWRARLRRARRYAQISAIAARHGLGAYLRGRRRTAPVQGMAKTARSLTAALNEAGVAFIKFGQMLSSRPDLVPDVFVRELSRLQTGAAPEPWPRIEAAIEEALGRPIGEVFASVDPEPLAAASVAQVHAGELLGGERVVVKVQRPGAQRQVEADVDILLRLGRRLDRGTAWGAALGVRRLAEGFADSLEEELDYTVEMDNMRAIAGAGGIRVPAPYPEHSSRTLLVMERIDGVPVGDAAGLLAGFTAAERREIAERLVGEVLRQITVTGVFHADLHMGNILIGPDRELAMLDFGSVGRLDSGARTSLGLLLMAIERDDSIAASDALIDLLDRPDELDERRLEREVGQVMVRFAGGLGGRGSADMFSRLLPLILGHGFSVPPQIAAAFRALAALEGTLAAISPDLDLVEAARRQGRLLADETLGGTDVRAALERRLAAMLPTLQRLPRRLDKITQDLEQGRFTVAIRPFADRRDRGFVTGLVRQAVLALLAATAVLGAIILITTDAGPMVAPALPLYTFFGYTLLFVGFVLALRSLVLVFQTDRPGDG</sequence>
<dbReference type="CDD" id="cd05121">
    <property type="entry name" value="ABC1_ADCK3-like"/>
    <property type="match status" value="1"/>
</dbReference>
<keyword evidence="2" id="KW-0472">Membrane</keyword>
<comment type="caution">
    <text evidence="4">The sequence shown here is derived from an EMBL/GenBank/DDBJ whole genome shotgun (WGS) entry which is preliminary data.</text>
</comment>
<dbReference type="InterPro" id="IPR000719">
    <property type="entry name" value="Prot_kinase_dom"/>
</dbReference>
<dbReference type="Proteomes" id="UP000572635">
    <property type="component" value="Unassembled WGS sequence"/>
</dbReference>
<dbReference type="InterPro" id="IPR011009">
    <property type="entry name" value="Kinase-like_dom_sf"/>
</dbReference>
<dbReference type="Pfam" id="PF03109">
    <property type="entry name" value="ABC1"/>
    <property type="match status" value="1"/>
</dbReference>
<dbReference type="InterPro" id="IPR004147">
    <property type="entry name" value="ABC1_dom"/>
</dbReference>
<comment type="similarity">
    <text evidence="1">Belongs to the protein kinase superfamily. ADCK protein kinase family.</text>
</comment>
<organism evidence="4 5">
    <name type="scientific">Nocardiopsis composta</name>
    <dbReference type="NCBI Taxonomy" id="157465"/>
    <lineage>
        <taxon>Bacteria</taxon>
        <taxon>Bacillati</taxon>
        <taxon>Actinomycetota</taxon>
        <taxon>Actinomycetes</taxon>
        <taxon>Streptosporangiales</taxon>
        <taxon>Nocardiopsidaceae</taxon>
        <taxon>Nocardiopsis</taxon>
    </lineage>
</organism>
<dbReference type="PROSITE" id="PS50011">
    <property type="entry name" value="PROTEIN_KINASE_DOM"/>
    <property type="match status" value="1"/>
</dbReference>
<keyword evidence="4" id="KW-0830">Ubiquinone</keyword>
<keyword evidence="2" id="KW-1133">Transmembrane helix</keyword>
<reference evidence="4 5" key="1">
    <citation type="submission" date="2020-08" db="EMBL/GenBank/DDBJ databases">
        <title>Sequencing the genomes of 1000 actinobacteria strains.</title>
        <authorList>
            <person name="Klenk H.-P."/>
        </authorList>
    </citation>
    <scope>NUCLEOTIDE SEQUENCE [LARGE SCALE GENOMIC DNA]</scope>
    <source>
        <strain evidence="4 5">DSM 44551</strain>
    </source>
</reference>
<keyword evidence="5" id="KW-1185">Reference proteome</keyword>
<dbReference type="AlphaFoldDB" id="A0A7W8VFA9"/>
<evidence type="ECO:0000313" key="5">
    <source>
        <dbReference type="Proteomes" id="UP000572635"/>
    </source>
</evidence>
<gene>
    <name evidence="4" type="ORF">HDA36_004012</name>
</gene>
<dbReference type="InterPro" id="IPR050154">
    <property type="entry name" value="UbiB_kinase"/>
</dbReference>
<name>A0A7W8VFA9_9ACTN</name>
<keyword evidence="2" id="KW-0812">Transmembrane</keyword>
<dbReference type="GO" id="GO:0005524">
    <property type="term" value="F:ATP binding"/>
    <property type="evidence" value="ECO:0007669"/>
    <property type="project" value="InterPro"/>
</dbReference>